<sequence>MKGQIYRKQAILSAFVALIVVAAPVAGLEPLGFDDPARQARYEALLHQLRCVVCQNQSLASSDAGLAGDLRQRVHQMVAEDQTNDAIKTHLIERYGDFVLYRPPVTARTYVLWFSAPVLLLAGIIVLAVTVHRRHHLPPRRLDANERTQLRRVLSDHRNDVS</sequence>
<keyword evidence="5 6" id="KW-0408">Iron</keyword>
<evidence type="ECO:0000256" key="3">
    <source>
        <dbReference type="ARBA" id="ARBA00022723"/>
    </source>
</evidence>
<evidence type="ECO:0000256" key="2">
    <source>
        <dbReference type="ARBA" id="ARBA00022617"/>
    </source>
</evidence>
<dbReference type="EMBL" id="JAVRHY010000008">
    <property type="protein sequence ID" value="MDT0618803.1"/>
    <property type="molecule type" value="Genomic_DNA"/>
</dbReference>
<feature type="transmembrane region" description="Helical" evidence="6">
    <location>
        <begin position="110"/>
        <end position="131"/>
    </location>
</feature>
<keyword evidence="6" id="KW-0472">Membrane</keyword>
<keyword evidence="4 6" id="KW-0732">Signal</keyword>
<dbReference type="Gene3D" id="1.10.8.640">
    <property type="entry name" value="Cytochrome C biogenesis protein"/>
    <property type="match status" value="1"/>
</dbReference>
<accession>A0ABU3B8K1</accession>
<evidence type="ECO:0000256" key="6">
    <source>
        <dbReference type="RuleBase" id="RU364112"/>
    </source>
</evidence>
<comment type="caution">
    <text evidence="8">The sequence shown here is derived from an EMBL/GenBank/DDBJ whole genome shotgun (WGS) entry which is preliminary data.</text>
</comment>
<evidence type="ECO:0000256" key="1">
    <source>
        <dbReference type="ARBA" id="ARBA00010342"/>
    </source>
</evidence>
<evidence type="ECO:0000259" key="7">
    <source>
        <dbReference type="Pfam" id="PF03918"/>
    </source>
</evidence>
<keyword evidence="2 6" id="KW-0349">Heme</keyword>
<dbReference type="PANTHER" id="PTHR47870:SF4">
    <property type="entry name" value="CYTOCHROME C-TYPE BIOGENESIS PROTEIN CYCH"/>
    <property type="match status" value="1"/>
</dbReference>
<dbReference type="Pfam" id="PF03918">
    <property type="entry name" value="CcmH"/>
    <property type="match status" value="1"/>
</dbReference>
<dbReference type="CDD" id="cd16378">
    <property type="entry name" value="CcmH_N"/>
    <property type="match status" value="1"/>
</dbReference>
<dbReference type="InterPro" id="IPR005616">
    <property type="entry name" value="CcmH/CycL/Ccl2/NrfF_N"/>
</dbReference>
<organism evidence="8 9">
    <name type="scientific">Spectribacter acetivorans</name>
    <dbReference type="NCBI Taxonomy" id="3075603"/>
    <lineage>
        <taxon>Bacteria</taxon>
        <taxon>Pseudomonadati</taxon>
        <taxon>Pseudomonadota</taxon>
        <taxon>Gammaproteobacteria</taxon>
        <taxon>Salinisphaerales</taxon>
        <taxon>Salinisphaeraceae</taxon>
        <taxon>Spectribacter</taxon>
    </lineage>
</organism>
<comment type="similarity">
    <text evidence="1 6">Belongs to the CcmH/CycL/Ccl2/NrfF family.</text>
</comment>
<dbReference type="InterPro" id="IPR038297">
    <property type="entry name" value="CcmH/CycL/NrfF/Ccl2_sf"/>
</dbReference>
<keyword evidence="9" id="KW-1185">Reference proteome</keyword>
<keyword evidence="3 6" id="KW-0479">Metal-binding</keyword>
<dbReference type="Proteomes" id="UP001259982">
    <property type="component" value="Unassembled WGS sequence"/>
</dbReference>
<dbReference type="InterPro" id="IPR051263">
    <property type="entry name" value="C-type_cytochrome_biogenesis"/>
</dbReference>
<proteinExistence type="inferred from homology"/>
<keyword evidence="6" id="KW-1133">Transmembrane helix</keyword>
<reference evidence="8 9" key="1">
    <citation type="submission" date="2023-09" db="EMBL/GenBank/DDBJ databases">
        <authorList>
            <person name="Rey-Velasco X."/>
        </authorList>
    </citation>
    <scope>NUCLEOTIDE SEQUENCE [LARGE SCALE GENOMIC DNA]</scope>
    <source>
        <strain evidence="8 9">P385</strain>
    </source>
</reference>
<gene>
    <name evidence="8" type="ORF">RM531_09990</name>
</gene>
<dbReference type="RefSeq" id="WP_311659108.1">
    <property type="nucleotide sequence ID" value="NZ_JAVRHY010000008.1"/>
</dbReference>
<evidence type="ECO:0000256" key="4">
    <source>
        <dbReference type="ARBA" id="ARBA00022729"/>
    </source>
</evidence>
<feature type="domain" description="CcmH/CycL/Ccl2/NrfF N-terminal" evidence="7">
    <location>
        <begin position="17"/>
        <end position="154"/>
    </location>
</feature>
<evidence type="ECO:0000313" key="9">
    <source>
        <dbReference type="Proteomes" id="UP001259982"/>
    </source>
</evidence>
<protein>
    <recommendedName>
        <fullName evidence="6">Cytochrome c-type biogenesis protein</fullName>
    </recommendedName>
</protein>
<name>A0ABU3B8K1_9GAMM</name>
<keyword evidence="6" id="KW-0812">Transmembrane</keyword>
<evidence type="ECO:0000313" key="8">
    <source>
        <dbReference type="EMBL" id="MDT0618803.1"/>
    </source>
</evidence>
<dbReference type="PANTHER" id="PTHR47870">
    <property type="entry name" value="CYTOCHROME C-TYPE BIOGENESIS PROTEIN CCMH"/>
    <property type="match status" value="1"/>
</dbReference>
<evidence type="ECO:0000256" key="5">
    <source>
        <dbReference type="ARBA" id="ARBA00023004"/>
    </source>
</evidence>
<comment type="function">
    <text evidence="6">Possible subunit of a heme lyase.</text>
</comment>